<evidence type="ECO:0000256" key="5">
    <source>
        <dbReference type="ARBA" id="ARBA00022989"/>
    </source>
</evidence>
<dbReference type="Pfam" id="PF02628">
    <property type="entry name" value="COX15-CtaA"/>
    <property type="match status" value="1"/>
</dbReference>
<evidence type="ECO:0000256" key="4">
    <source>
        <dbReference type="ARBA" id="ARBA00022723"/>
    </source>
</evidence>
<keyword evidence="5 12" id="KW-1133">Transmembrane helix</keyword>
<reference evidence="13 14" key="1">
    <citation type="submission" date="2023-07" db="EMBL/GenBank/DDBJ databases">
        <title>Sequencing the genomes of 1000 actinobacteria strains.</title>
        <authorList>
            <person name="Klenk H.-P."/>
        </authorList>
    </citation>
    <scope>NUCLEOTIDE SEQUENCE [LARGE SCALE GENOMIC DNA]</scope>
    <source>
        <strain evidence="13 14">DSM 44109</strain>
    </source>
</reference>
<evidence type="ECO:0000256" key="1">
    <source>
        <dbReference type="ARBA" id="ARBA00004141"/>
    </source>
</evidence>
<comment type="subcellular location">
    <subcellularLocation>
        <location evidence="1">Membrane</location>
        <topology evidence="1">Multi-pass membrane protein</topology>
    </subcellularLocation>
</comment>
<evidence type="ECO:0000256" key="9">
    <source>
        <dbReference type="ARBA" id="ARBA00023136"/>
    </source>
</evidence>
<accession>A0ABT9RDN0</accession>
<feature type="transmembrane region" description="Helical" evidence="12">
    <location>
        <begin position="185"/>
        <end position="206"/>
    </location>
</feature>
<evidence type="ECO:0000313" key="13">
    <source>
        <dbReference type="EMBL" id="MDP9867356.1"/>
    </source>
</evidence>
<evidence type="ECO:0000256" key="6">
    <source>
        <dbReference type="ARBA" id="ARBA00023002"/>
    </source>
</evidence>
<evidence type="ECO:0000256" key="7">
    <source>
        <dbReference type="ARBA" id="ARBA00023004"/>
    </source>
</evidence>
<evidence type="ECO:0000256" key="3">
    <source>
        <dbReference type="ARBA" id="ARBA00022692"/>
    </source>
</evidence>
<keyword evidence="7" id="KW-0408">Iron</keyword>
<feature type="transmembrane region" description="Helical" evidence="12">
    <location>
        <begin position="284"/>
        <end position="302"/>
    </location>
</feature>
<dbReference type="EMBL" id="JAUSRB010000002">
    <property type="protein sequence ID" value="MDP9867356.1"/>
    <property type="molecule type" value="Genomic_DNA"/>
</dbReference>
<keyword evidence="6" id="KW-0560">Oxidoreductase</keyword>
<feature type="transmembrane region" description="Helical" evidence="12">
    <location>
        <begin position="89"/>
        <end position="109"/>
    </location>
</feature>
<sequence length="329" mass="35034">MKHLLDQARRHAVNLSQTLWSPTPVTLRRWAWVAVAANAGITVTGAAVRVSKSGLGCPTWPRCTPDSLLPTAHGEISPINMAVEFGNRLLTFLVLAIGLACLVAALRLLPRRRDLVRLAWLQPIGVAAQALWGGLVVRSVLNPITVSVHFLISIGLIAASFALYARAKEGDAAPERVVHRDIRTLGYALIAAVAVLLVVGVVVTGTGPHSGDEMASRFPFDIETVARIHADVVYVVVGLTFALLFALHVTDAPAAARRAALTLLAVELAQGVIGYVQYFLAVPAFLVGLHVFGATLVWIGALRTVYALRSRGPLGAPTGRRDIRDSVAA</sequence>
<evidence type="ECO:0000313" key="14">
    <source>
        <dbReference type="Proteomes" id="UP001230426"/>
    </source>
</evidence>
<keyword evidence="4" id="KW-0479">Metal-binding</keyword>
<evidence type="ECO:0000256" key="10">
    <source>
        <dbReference type="ARBA" id="ARBA00023157"/>
    </source>
</evidence>
<feature type="transmembrane region" description="Helical" evidence="12">
    <location>
        <begin position="147"/>
        <end position="165"/>
    </location>
</feature>
<keyword evidence="10" id="KW-1015">Disulfide bond</keyword>
<dbReference type="InterPro" id="IPR050450">
    <property type="entry name" value="COX15/CtaA_HemeA_synthase"/>
</dbReference>
<keyword evidence="8" id="KW-0350">Heme biosynthesis</keyword>
<evidence type="ECO:0000256" key="8">
    <source>
        <dbReference type="ARBA" id="ARBA00023133"/>
    </source>
</evidence>
<evidence type="ECO:0000256" key="11">
    <source>
        <dbReference type="ARBA" id="ARBA00023444"/>
    </source>
</evidence>
<keyword evidence="3 12" id="KW-0812">Transmembrane</keyword>
<evidence type="ECO:0000256" key="2">
    <source>
        <dbReference type="ARBA" id="ARBA00022475"/>
    </source>
</evidence>
<dbReference type="PANTHER" id="PTHR35457:SF1">
    <property type="entry name" value="HEME A SYNTHASE"/>
    <property type="match status" value="1"/>
</dbReference>
<dbReference type="Proteomes" id="UP001230426">
    <property type="component" value="Unassembled WGS sequence"/>
</dbReference>
<comment type="caution">
    <text evidence="13">The sequence shown here is derived from an EMBL/GenBank/DDBJ whole genome shotgun (WGS) entry which is preliminary data.</text>
</comment>
<protein>
    <submittedName>
        <fullName evidence="13">Cytochrome c oxidase assembly protein subunit 15</fullName>
    </submittedName>
</protein>
<feature type="transmembrane region" description="Helical" evidence="12">
    <location>
        <begin position="259"/>
        <end position="278"/>
    </location>
</feature>
<keyword evidence="9 12" id="KW-0472">Membrane</keyword>
<comment type="pathway">
    <text evidence="11">Porphyrin-containing compound metabolism.</text>
</comment>
<dbReference type="InterPro" id="IPR003780">
    <property type="entry name" value="COX15/CtaA_fam"/>
</dbReference>
<name>A0ABT9RDN0_9ACTN</name>
<keyword evidence="14" id="KW-1185">Reference proteome</keyword>
<dbReference type="PANTHER" id="PTHR35457">
    <property type="entry name" value="HEME A SYNTHASE"/>
    <property type="match status" value="1"/>
</dbReference>
<dbReference type="RefSeq" id="WP_306868859.1">
    <property type="nucleotide sequence ID" value="NZ_JAUSRB010000002.1"/>
</dbReference>
<proteinExistence type="predicted"/>
<organism evidence="13 14">
    <name type="scientific">Streptosporangium brasiliense</name>
    <dbReference type="NCBI Taxonomy" id="47480"/>
    <lineage>
        <taxon>Bacteria</taxon>
        <taxon>Bacillati</taxon>
        <taxon>Actinomycetota</taxon>
        <taxon>Actinomycetes</taxon>
        <taxon>Streptosporangiales</taxon>
        <taxon>Streptosporangiaceae</taxon>
        <taxon>Streptosporangium</taxon>
    </lineage>
</organism>
<feature type="transmembrane region" description="Helical" evidence="12">
    <location>
        <begin position="226"/>
        <end position="247"/>
    </location>
</feature>
<keyword evidence="2" id="KW-1003">Cell membrane</keyword>
<evidence type="ECO:0000256" key="12">
    <source>
        <dbReference type="SAM" id="Phobius"/>
    </source>
</evidence>
<gene>
    <name evidence="13" type="ORF">J2S55_006622</name>
</gene>